<gene>
    <name evidence="3" type="ORF">TRIATDRAFT_289111</name>
</gene>
<protein>
    <submittedName>
        <fullName evidence="3">Uncharacterized protein</fullName>
    </submittedName>
</protein>
<dbReference type="OMA" id="YEIVAIC"/>
<dbReference type="SUPFAM" id="SSF55347">
    <property type="entry name" value="Glyceraldehyde-3-phosphate dehydrogenase-like, C-terminal domain"/>
    <property type="match status" value="1"/>
</dbReference>
<dbReference type="OrthoDB" id="64915at2759"/>
<dbReference type="PANTHER" id="PTHR43708:SF1">
    <property type="entry name" value="GALACTOSE_LACTOSE METABOLISM REGULATORY PROTEIN GAL80"/>
    <property type="match status" value="1"/>
</dbReference>
<accession>G9NGD5</accession>
<dbReference type="EMBL" id="ABDG02000014">
    <property type="protein sequence ID" value="EHK50347.1"/>
    <property type="molecule type" value="Genomic_DNA"/>
</dbReference>
<dbReference type="Gene3D" id="3.40.50.720">
    <property type="entry name" value="NAD(P)-binding Rossmann-like Domain"/>
    <property type="match status" value="1"/>
</dbReference>
<dbReference type="STRING" id="452589.G9NGD5"/>
<dbReference type="HOGENOM" id="CLU_023194_25_2_1"/>
<feature type="domain" description="Gal80p-like C-terminal" evidence="2">
    <location>
        <begin position="221"/>
        <end position="309"/>
    </location>
</feature>
<proteinExistence type="predicted"/>
<dbReference type="PANTHER" id="PTHR43708">
    <property type="entry name" value="CONSERVED EXPRESSED OXIDOREDUCTASE (EUROFUNG)"/>
    <property type="match status" value="1"/>
</dbReference>
<feature type="domain" description="Gfo/Idh/MocA-like oxidoreductase N-terminal" evidence="1">
    <location>
        <begin position="19"/>
        <end position="135"/>
    </location>
</feature>
<keyword evidence="4" id="KW-1185">Reference proteome</keyword>
<evidence type="ECO:0000313" key="4">
    <source>
        <dbReference type="Proteomes" id="UP000005426"/>
    </source>
</evidence>
<dbReference type="InterPro" id="IPR051317">
    <property type="entry name" value="Gfo/Idh/MocA_oxidoreduct"/>
</dbReference>
<sequence>MSPIRVGLIGLTSEPAGLGQGKWGVSAHLASLHPSPHYEIVAVCNSSVESARRSIEFHKLPASVKAYGRAEDLANDPNVELVDVSIEVGKHLLAAKPALLAKKQVFVEWPLGASTAEAEEMLQLAKEANLKTLVGTQLCADPWIAKAKQLVESGTIGRVTSSDVQISSPFGPVDTWTAEAEYYLDFESGGNEFHIFFAHCKFVHCIYDLCYADMHLWTVLSGFTYVLGELASLKSTFAVQNPVVKLVSGKTGEVVNPEKRRTAPDHIFVQGAMESGAMVSISTRTPPQPIDGHSLRWLITGSEGELELTTSGRGYQVGSNPRTLRVISKDGETRTIAWEQDEPSHIKNVAPPGVNTARLFEAYALDKDCYSDFEKAVKLHKLLDRIAKDAGYM</sequence>
<dbReference type="eggNOG" id="KOG2741">
    <property type="taxonomic scope" value="Eukaryota"/>
</dbReference>
<evidence type="ECO:0000259" key="2">
    <source>
        <dbReference type="Pfam" id="PF22685"/>
    </source>
</evidence>
<dbReference type="Pfam" id="PF01408">
    <property type="entry name" value="GFO_IDH_MocA"/>
    <property type="match status" value="1"/>
</dbReference>
<dbReference type="InterPro" id="IPR055080">
    <property type="entry name" value="Gal80p-like_C"/>
</dbReference>
<dbReference type="SUPFAM" id="SSF51735">
    <property type="entry name" value="NAD(P)-binding Rossmann-fold domains"/>
    <property type="match status" value="1"/>
</dbReference>
<dbReference type="InterPro" id="IPR000683">
    <property type="entry name" value="Gfo/Idh/MocA-like_OxRdtase_N"/>
</dbReference>
<dbReference type="Proteomes" id="UP000005426">
    <property type="component" value="Unassembled WGS sequence"/>
</dbReference>
<dbReference type="Gene3D" id="3.30.360.10">
    <property type="entry name" value="Dihydrodipicolinate Reductase, domain 2"/>
    <property type="match status" value="1"/>
</dbReference>
<evidence type="ECO:0000259" key="1">
    <source>
        <dbReference type="Pfam" id="PF01408"/>
    </source>
</evidence>
<dbReference type="Pfam" id="PF22685">
    <property type="entry name" value="Gal80p_C-like"/>
    <property type="match status" value="1"/>
</dbReference>
<reference evidence="3 4" key="1">
    <citation type="journal article" date="2011" name="Genome Biol.">
        <title>Comparative genome sequence analysis underscores mycoparasitism as the ancestral life style of Trichoderma.</title>
        <authorList>
            <person name="Kubicek C.P."/>
            <person name="Herrera-Estrella A."/>
            <person name="Seidl-Seiboth V."/>
            <person name="Martinez D.A."/>
            <person name="Druzhinina I.S."/>
            <person name="Thon M."/>
            <person name="Zeilinger S."/>
            <person name="Casas-Flores S."/>
            <person name="Horwitz B.A."/>
            <person name="Mukherjee P.K."/>
            <person name="Mukherjee M."/>
            <person name="Kredics L."/>
            <person name="Alcaraz L.D."/>
            <person name="Aerts A."/>
            <person name="Antal Z."/>
            <person name="Atanasova L."/>
            <person name="Cervantes-Badillo M.G."/>
            <person name="Challacombe J."/>
            <person name="Chertkov O."/>
            <person name="McCluskey K."/>
            <person name="Coulpier F."/>
            <person name="Deshpande N."/>
            <person name="von Doehren H."/>
            <person name="Ebbole D.J."/>
            <person name="Esquivel-Naranjo E.U."/>
            <person name="Fekete E."/>
            <person name="Flipphi M."/>
            <person name="Glaser F."/>
            <person name="Gomez-Rodriguez E.Y."/>
            <person name="Gruber S."/>
            <person name="Han C."/>
            <person name="Henrissat B."/>
            <person name="Hermosa R."/>
            <person name="Hernandez-Onate M."/>
            <person name="Karaffa L."/>
            <person name="Kosti I."/>
            <person name="Le Crom S."/>
            <person name="Lindquist E."/>
            <person name="Lucas S."/>
            <person name="Luebeck M."/>
            <person name="Luebeck P.S."/>
            <person name="Margeot A."/>
            <person name="Metz B."/>
            <person name="Misra M."/>
            <person name="Nevalainen H."/>
            <person name="Omann M."/>
            <person name="Packer N."/>
            <person name="Perrone G."/>
            <person name="Uresti-Rivera E.E."/>
            <person name="Salamov A."/>
            <person name="Schmoll M."/>
            <person name="Seiboth B."/>
            <person name="Shapiro H."/>
            <person name="Sukno S."/>
            <person name="Tamayo-Ramos J.A."/>
            <person name="Tisch D."/>
            <person name="Wiest A."/>
            <person name="Wilkinson H.H."/>
            <person name="Zhang M."/>
            <person name="Coutinho P.M."/>
            <person name="Kenerley C.M."/>
            <person name="Monte E."/>
            <person name="Baker S.E."/>
            <person name="Grigoriev I.V."/>
        </authorList>
    </citation>
    <scope>NUCLEOTIDE SEQUENCE [LARGE SCALE GENOMIC DNA]</scope>
    <source>
        <strain evidence="4">ATCC 20476 / IMI 206040</strain>
    </source>
</reference>
<dbReference type="AlphaFoldDB" id="G9NGD5"/>
<evidence type="ECO:0000313" key="3">
    <source>
        <dbReference type="EMBL" id="EHK50347.1"/>
    </source>
</evidence>
<dbReference type="InterPro" id="IPR036291">
    <property type="entry name" value="NAD(P)-bd_dom_sf"/>
</dbReference>
<dbReference type="GO" id="GO:0000166">
    <property type="term" value="F:nucleotide binding"/>
    <property type="evidence" value="ECO:0007669"/>
    <property type="project" value="InterPro"/>
</dbReference>
<name>G9NGD5_HYPAI</name>
<organism evidence="3 4">
    <name type="scientific">Hypocrea atroviridis (strain ATCC 20476 / IMI 206040)</name>
    <name type="common">Trichoderma atroviride</name>
    <dbReference type="NCBI Taxonomy" id="452589"/>
    <lineage>
        <taxon>Eukaryota</taxon>
        <taxon>Fungi</taxon>
        <taxon>Dikarya</taxon>
        <taxon>Ascomycota</taxon>
        <taxon>Pezizomycotina</taxon>
        <taxon>Sordariomycetes</taxon>
        <taxon>Hypocreomycetidae</taxon>
        <taxon>Hypocreales</taxon>
        <taxon>Hypocreaceae</taxon>
        <taxon>Trichoderma</taxon>
    </lineage>
</organism>
<comment type="caution">
    <text evidence="3">The sequence shown here is derived from an EMBL/GenBank/DDBJ whole genome shotgun (WGS) entry which is preliminary data.</text>
</comment>